<sequence>MSYDAQDYDNYLNLMDNIGFLLGHSSNYKDRLIDHALASADLIEDITATQAKVLFQIDNLHNYRPSDIGKMLNVDKSSITRMVDRLLLKGLITRASDPDDRRSCLLALTDKGSLLIEQAKPVACRALEQLEQVLTVEEKQQLRHCLQKIVLSGLSDDGMNTVLRGKK</sequence>
<dbReference type="SMART" id="SM00347">
    <property type="entry name" value="HTH_MARR"/>
    <property type="match status" value="1"/>
</dbReference>
<organism evidence="5 6">
    <name type="scientific">Vibrio zhugei</name>
    <dbReference type="NCBI Taxonomy" id="2479546"/>
    <lineage>
        <taxon>Bacteria</taxon>
        <taxon>Pseudomonadati</taxon>
        <taxon>Pseudomonadota</taxon>
        <taxon>Gammaproteobacteria</taxon>
        <taxon>Vibrionales</taxon>
        <taxon>Vibrionaceae</taxon>
        <taxon>Vibrio</taxon>
    </lineage>
</organism>
<evidence type="ECO:0000256" key="2">
    <source>
        <dbReference type="ARBA" id="ARBA00023125"/>
    </source>
</evidence>
<dbReference type="InterPro" id="IPR000835">
    <property type="entry name" value="HTH_MarR-typ"/>
</dbReference>
<feature type="domain" description="HTH marR-type" evidence="4">
    <location>
        <begin position="15"/>
        <end position="151"/>
    </location>
</feature>
<dbReference type="PROSITE" id="PS50995">
    <property type="entry name" value="HTH_MARR_2"/>
    <property type="match status" value="1"/>
</dbReference>
<evidence type="ECO:0000313" key="5">
    <source>
        <dbReference type="EMBL" id="MFC3023478.1"/>
    </source>
</evidence>
<dbReference type="SUPFAM" id="SSF46785">
    <property type="entry name" value="Winged helix' DNA-binding domain"/>
    <property type="match status" value="1"/>
</dbReference>
<evidence type="ECO:0000259" key="4">
    <source>
        <dbReference type="PROSITE" id="PS50995"/>
    </source>
</evidence>
<dbReference type="InterPro" id="IPR036388">
    <property type="entry name" value="WH-like_DNA-bd_sf"/>
</dbReference>
<dbReference type="RefSeq" id="WP_123014874.1">
    <property type="nucleotide sequence ID" value="NZ_AP024912.1"/>
</dbReference>
<gene>
    <name evidence="5" type="ORF">ACFODT_06550</name>
</gene>
<accession>A0ABV7C9I0</accession>
<dbReference type="PROSITE" id="PS01117">
    <property type="entry name" value="HTH_MARR_1"/>
    <property type="match status" value="1"/>
</dbReference>
<proteinExistence type="predicted"/>
<dbReference type="InterPro" id="IPR036390">
    <property type="entry name" value="WH_DNA-bd_sf"/>
</dbReference>
<keyword evidence="6" id="KW-1185">Reference proteome</keyword>
<comment type="caution">
    <text evidence="5">The sequence shown here is derived from an EMBL/GenBank/DDBJ whole genome shotgun (WGS) entry which is preliminary data.</text>
</comment>
<reference evidence="6" key="1">
    <citation type="journal article" date="2019" name="Int. J. Syst. Evol. Microbiol.">
        <title>The Global Catalogue of Microorganisms (GCM) 10K type strain sequencing project: providing services to taxonomists for standard genome sequencing and annotation.</title>
        <authorList>
            <consortium name="The Broad Institute Genomics Platform"/>
            <consortium name="The Broad Institute Genome Sequencing Center for Infectious Disease"/>
            <person name="Wu L."/>
            <person name="Ma J."/>
        </authorList>
    </citation>
    <scope>NUCLEOTIDE SEQUENCE [LARGE SCALE GENOMIC DNA]</scope>
    <source>
        <strain evidence="6">KCTC 62784</strain>
    </source>
</reference>
<dbReference type="Proteomes" id="UP001595384">
    <property type="component" value="Unassembled WGS sequence"/>
</dbReference>
<keyword evidence="3" id="KW-0804">Transcription</keyword>
<dbReference type="PANTHER" id="PTHR42756">
    <property type="entry name" value="TRANSCRIPTIONAL REGULATOR, MARR"/>
    <property type="match status" value="1"/>
</dbReference>
<evidence type="ECO:0000256" key="3">
    <source>
        <dbReference type="ARBA" id="ARBA00023163"/>
    </source>
</evidence>
<protein>
    <submittedName>
        <fullName evidence="5">MarR family winged helix-turn-helix transcriptional regulator</fullName>
    </submittedName>
</protein>
<name>A0ABV7C9I0_9VIBR</name>
<dbReference type="EMBL" id="JBHRSE010000041">
    <property type="protein sequence ID" value="MFC3023478.1"/>
    <property type="molecule type" value="Genomic_DNA"/>
</dbReference>
<dbReference type="PRINTS" id="PR00598">
    <property type="entry name" value="HTHMARR"/>
</dbReference>
<dbReference type="PANTHER" id="PTHR42756:SF1">
    <property type="entry name" value="TRANSCRIPTIONAL REPRESSOR OF EMRAB OPERON"/>
    <property type="match status" value="1"/>
</dbReference>
<evidence type="ECO:0000313" key="6">
    <source>
        <dbReference type="Proteomes" id="UP001595384"/>
    </source>
</evidence>
<evidence type="ECO:0000256" key="1">
    <source>
        <dbReference type="ARBA" id="ARBA00023015"/>
    </source>
</evidence>
<keyword evidence="2" id="KW-0238">DNA-binding</keyword>
<keyword evidence="1" id="KW-0805">Transcription regulation</keyword>
<dbReference type="InterPro" id="IPR023187">
    <property type="entry name" value="Tscrpt_reg_MarR-type_CS"/>
</dbReference>
<dbReference type="Gene3D" id="1.10.10.10">
    <property type="entry name" value="Winged helix-like DNA-binding domain superfamily/Winged helix DNA-binding domain"/>
    <property type="match status" value="1"/>
</dbReference>
<dbReference type="Pfam" id="PF01047">
    <property type="entry name" value="MarR"/>
    <property type="match status" value="1"/>
</dbReference>